<dbReference type="InterPro" id="IPR017441">
    <property type="entry name" value="Protein_kinase_ATP_BS"/>
</dbReference>
<feature type="region of interest" description="Disordered" evidence="10">
    <location>
        <begin position="52"/>
        <end position="306"/>
    </location>
</feature>
<proteinExistence type="predicted"/>
<dbReference type="PROSITE" id="PS00108">
    <property type="entry name" value="PROTEIN_KINASE_ST"/>
    <property type="match status" value="1"/>
</dbReference>
<dbReference type="SMART" id="SM00220">
    <property type="entry name" value="S_TKc"/>
    <property type="match status" value="1"/>
</dbReference>
<gene>
    <name evidence="12" type="ORF">TRICI_005785</name>
</gene>
<comment type="catalytic activity">
    <reaction evidence="7">
        <text>L-threonyl-[protein] + ATP = O-phospho-L-threonyl-[protein] + ADP + H(+)</text>
        <dbReference type="Rhea" id="RHEA:46608"/>
        <dbReference type="Rhea" id="RHEA-COMP:11060"/>
        <dbReference type="Rhea" id="RHEA-COMP:11605"/>
        <dbReference type="ChEBI" id="CHEBI:15378"/>
        <dbReference type="ChEBI" id="CHEBI:30013"/>
        <dbReference type="ChEBI" id="CHEBI:30616"/>
        <dbReference type="ChEBI" id="CHEBI:61977"/>
        <dbReference type="ChEBI" id="CHEBI:456216"/>
        <dbReference type="EC" id="2.7.11.1"/>
    </reaction>
</comment>
<dbReference type="FunFam" id="1.10.510.10:FF:000595">
    <property type="entry name" value="Protein kinase, putative (AFU_orthologue AFUA_5G11840)"/>
    <property type="match status" value="1"/>
</dbReference>
<dbReference type="GO" id="GO:0004674">
    <property type="term" value="F:protein serine/threonine kinase activity"/>
    <property type="evidence" value="ECO:0007669"/>
    <property type="project" value="UniProtKB-KW"/>
</dbReference>
<feature type="compositionally biased region" description="Low complexity" evidence="10">
    <location>
        <begin position="161"/>
        <end position="181"/>
    </location>
</feature>
<comment type="caution">
    <text evidence="12">The sequence shown here is derived from an EMBL/GenBank/DDBJ whole genome shotgun (WGS) entry which is preliminary data.</text>
</comment>
<dbReference type="PROSITE" id="PS00107">
    <property type="entry name" value="PROTEIN_KINASE_ATP"/>
    <property type="match status" value="1"/>
</dbReference>
<dbReference type="SUPFAM" id="SSF56112">
    <property type="entry name" value="Protein kinase-like (PK-like)"/>
    <property type="match status" value="1"/>
</dbReference>
<feature type="compositionally biased region" description="Low complexity" evidence="10">
    <location>
        <begin position="295"/>
        <end position="306"/>
    </location>
</feature>
<dbReference type="PANTHER" id="PTHR24343:SF137">
    <property type="entry name" value="SERINE_THREONINE-PROTEIN KINASE HRK1"/>
    <property type="match status" value="1"/>
</dbReference>
<evidence type="ECO:0000256" key="2">
    <source>
        <dbReference type="ARBA" id="ARBA00022527"/>
    </source>
</evidence>
<dbReference type="Proteomes" id="UP000761534">
    <property type="component" value="Unassembled WGS sequence"/>
</dbReference>
<evidence type="ECO:0000256" key="10">
    <source>
        <dbReference type="SAM" id="MobiDB-lite"/>
    </source>
</evidence>
<comment type="catalytic activity">
    <reaction evidence="8">
        <text>L-seryl-[protein] + ATP = O-phospho-L-seryl-[protein] + ADP + H(+)</text>
        <dbReference type="Rhea" id="RHEA:17989"/>
        <dbReference type="Rhea" id="RHEA-COMP:9863"/>
        <dbReference type="Rhea" id="RHEA-COMP:11604"/>
        <dbReference type="ChEBI" id="CHEBI:15378"/>
        <dbReference type="ChEBI" id="CHEBI:29999"/>
        <dbReference type="ChEBI" id="CHEBI:30616"/>
        <dbReference type="ChEBI" id="CHEBI:83421"/>
        <dbReference type="ChEBI" id="CHEBI:456216"/>
        <dbReference type="EC" id="2.7.11.1"/>
    </reaction>
</comment>
<keyword evidence="4 9" id="KW-0547">Nucleotide-binding</keyword>
<feature type="binding site" evidence="9">
    <location>
        <position position="349"/>
    </location>
    <ligand>
        <name>ATP</name>
        <dbReference type="ChEBI" id="CHEBI:30616"/>
    </ligand>
</feature>
<dbReference type="VEuPathDB" id="FungiDB:TRICI_005785"/>
<feature type="domain" description="Protein kinase" evidence="11">
    <location>
        <begin position="320"/>
        <end position="609"/>
    </location>
</feature>
<organism evidence="12 13">
    <name type="scientific">Trichomonascus ciferrii</name>
    <dbReference type="NCBI Taxonomy" id="44093"/>
    <lineage>
        <taxon>Eukaryota</taxon>
        <taxon>Fungi</taxon>
        <taxon>Dikarya</taxon>
        <taxon>Ascomycota</taxon>
        <taxon>Saccharomycotina</taxon>
        <taxon>Dipodascomycetes</taxon>
        <taxon>Dipodascales</taxon>
        <taxon>Trichomonascaceae</taxon>
        <taxon>Trichomonascus</taxon>
        <taxon>Trichomonascus ciferrii complex</taxon>
    </lineage>
</organism>
<dbReference type="InterPro" id="IPR000719">
    <property type="entry name" value="Prot_kinase_dom"/>
</dbReference>
<dbReference type="EMBL" id="SWFS01000456">
    <property type="protein sequence ID" value="KAA8902861.1"/>
    <property type="molecule type" value="Genomic_DNA"/>
</dbReference>
<keyword evidence="5" id="KW-0418">Kinase</keyword>
<feature type="region of interest" description="Disordered" evidence="10">
    <location>
        <begin position="541"/>
        <end position="566"/>
    </location>
</feature>
<keyword evidence="13" id="KW-1185">Reference proteome</keyword>
<feature type="compositionally biased region" description="Low complexity" evidence="10">
    <location>
        <begin position="211"/>
        <end position="223"/>
    </location>
</feature>
<dbReference type="EC" id="2.7.11.1" evidence="1"/>
<evidence type="ECO:0000256" key="5">
    <source>
        <dbReference type="ARBA" id="ARBA00022777"/>
    </source>
</evidence>
<feature type="compositionally biased region" description="Low complexity" evidence="10">
    <location>
        <begin position="541"/>
        <end position="557"/>
    </location>
</feature>
<evidence type="ECO:0000256" key="1">
    <source>
        <dbReference type="ARBA" id="ARBA00012513"/>
    </source>
</evidence>
<protein>
    <recommendedName>
        <fullName evidence="1">non-specific serine/threonine protein kinase</fullName>
        <ecNumber evidence="1">2.7.11.1</ecNumber>
    </recommendedName>
</protein>
<feature type="compositionally biased region" description="Polar residues" evidence="10">
    <location>
        <begin position="64"/>
        <end position="73"/>
    </location>
</feature>
<dbReference type="AlphaFoldDB" id="A0A642UPI1"/>
<dbReference type="OrthoDB" id="6513151at2759"/>
<feature type="region of interest" description="Disordered" evidence="10">
    <location>
        <begin position="1"/>
        <end position="25"/>
    </location>
</feature>
<feature type="compositionally biased region" description="Basic residues" evidence="10">
    <location>
        <begin position="264"/>
        <end position="283"/>
    </location>
</feature>
<evidence type="ECO:0000259" key="11">
    <source>
        <dbReference type="PROSITE" id="PS50011"/>
    </source>
</evidence>
<evidence type="ECO:0000313" key="12">
    <source>
        <dbReference type="EMBL" id="KAA8902861.1"/>
    </source>
</evidence>
<evidence type="ECO:0000256" key="3">
    <source>
        <dbReference type="ARBA" id="ARBA00022679"/>
    </source>
</evidence>
<evidence type="ECO:0000256" key="8">
    <source>
        <dbReference type="ARBA" id="ARBA00048679"/>
    </source>
</evidence>
<dbReference type="InterPro" id="IPR008271">
    <property type="entry name" value="Ser/Thr_kinase_AS"/>
</dbReference>
<feature type="compositionally biased region" description="Low complexity" evidence="10">
    <location>
        <begin position="106"/>
        <end position="126"/>
    </location>
</feature>
<feature type="compositionally biased region" description="Polar residues" evidence="10">
    <location>
        <begin position="85"/>
        <end position="105"/>
    </location>
</feature>
<accession>A0A642UPI1</accession>
<sequence length="647" mass="71537">MEQQRPEGDAEEYVTARSCESRDLEEVTKRLNEAGITNNNDSDTRQRRMLAHDYERYSLPATRYPSNNTSGSMSPKDEKTHTPSRKSTGQSSAASRPSAIFLTQATDNHNNNNGNSNSNGTSDSSGPPSPTPDAVSFYLPDNNNHSRESSGGGGAGGSASGGASARQSRESSPSASPFPSADPDDPYARKRRPPQQVHNLKDIAPRFVFKRTPSGSSSRSSRSSRARDRSTDRLAVPGAGPGSDSEDSSHHHKKHGSMMELKRFFKLKKKRSRSKSSARRSASKNRSSGIASNPSSTSLATSTGSGMMPFMESEGFKKYGKIGRVLGSGAGGSVRLMKRSSDGTVFAVKEFRERHAGESEREYAKKVTAEFCVGSTLHHPNIIETLDIIRENGRFYEVMEYAPYDFFAIVMSGKMTKAEIGCCFRQILNGVSYLHEMGLAHRDLKLDNCVVTENGILKLIDFGSAVVFRYPFEEDIVLAKGVVGSDPYLAPEVLTETKYDPCPTDVWSVAIIFCCMTLRRFPWKAPRLSDNSFKLFAAEPNNSNESVTTNTNQQTNNKEAQQPQAQQIRGPWRLLRLLPHASRHIIGRMLQTDPKKRATLDEVARDDWVQNLQMCTLDSRTSELVKATDHEHTFVPAEQAHLESYKK</sequence>
<evidence type="ECO:0000256" key="4">
    <source>
        <dbReference type="ARBA" id="ARBA00022741"/>
    </source>
</evidence>
<feature type="compositionally biased region" description="Gly residues" evidence="10">
    <location>
        <begin position="150"/>
        <end position="160"/>
    </location>
</feature>
<dbReference type="PANTHER" id="PTHR24343">
    <property type="entry name" value="SERINE/THREONINE KINASE"/>
    <property type="match status" value="1"/>
</dbReference>
<keyword evidence="2" id="KW-0723">Serine/threonine-protein kinase</keyword>
<keyword evidence="6 9" id="KW-0067">ATP-binding</keyword>
<dbReference type="GO" id="GO:0005524">
    <property type="term" value="F:ATP binding"/>
    <property type="evidence" value="ECO:0007669"/>
    <property type="project" value="UniProtKB-UniRule"/>
</dbReference>
<evidence type="ECO:0000256" key="7">
    <source>
        <dbReference type="ARBA" id="ARBA00047899"/>
    </source>
</evidence>
<evidence type="ECO:0000256" key="9">
    <source>
        <dbReference type="PROSITE-ProRule" id="PRU10141"/>
    </source>
</evidence>
<keyword evidence="3" id="KW-0808">Transferase</keyword>
<name>A0A642UPI1_9ASCO</name>
<dbReference type="PROSITE" id="PS50011">
    <property type="entry name" value="PROTEIN_KINASE_DOM"/>
    <property type="match status" value="1"/>
</dbReference>
<dbReference type="Pfam" id="PF00069">
    <property type="entry name" value="Pkinase"/>
    <property type="match status" value="1"/>
</dbReference>
<reference evidence="12" key="1">
    <citation type="journal article" date="2019" name="G3 (Bethesda)">
        <title>Genome Assemblies of Two Rare Opportunistic Yeast Pathogens: Diutina rugosa (syn. Candida rugosa) and Trichomonascus ciferrii (syn. Candida ciferrii).</title>
        <authorList>
            <person name="Mixao V."/>
            <person name="Saus E."/>
            <person name="Hansen A.P."/>
            <person name="Lass-Florl C."/>
            <person name="Gabaldon T."/>
        </authorList>
    </citation>
    <scope>NUCLEOTIDE SEQUENCE</scope>
    <source>
        <strain evidence="12">CBS 4856</strain>
    </source>
</reference>
<dbReference type="Gene3D" id="1.10.510.10">
    <property type="entry name" value="Transferase(Phosphotransferase) domain 1"/>
    <property type="match status" value="1"/>
</dbReference>
<evidence type="ECO:0000313" key="13">
    <source>
        <dbReference type="Proteomes" id="UP000761534"/>
    </source>
</evidence>
<evidence type="ECO:0000256" key="6">
    <source>
        <dbReference type="ARBA" id="ARBA00022840"/>
    </source>
</evidence>
<dbReference type="InterPro" id="IPR011009">
    <property type="entry name" value="Kinase-like_dom_sf"/>
</dbReference>
<dbReference type="GO" id="GO:0005829">
    <property type="term" value="C:cytosol"/>
    <property type="evidence" value="ECO:0007669"/>
    <property type="project" value="TreeGrafter"/>
</dbReference>